<evidence type="ECO:0000256" key="4">
    <source>
        <dbReference type="ARBA" id="ARBA00022989"/>
    </source>
</evidence>
<evidence type="ECO:0000313" key="7">
    <source>
        <dbReference type="EMBL" id="KAF5896794.1"/>
    </source>
</evidence>
<keyword evidence="5 6" id="KW-0472">Membrane</keyword>
<dbReference type="GO" id="GO:0016020">
    <property type="term" value="C:membrane"/>
    <property type="evidence" value="ECO:0007669"/>
    <property type="project" value="UniProtKB-SubCell"/>
</dbReference>
<keyword evidence="3 6" id="KW-0812">Transmembrane</keyword>
<dbReference type="OrthoDB" id="6428174at2759"/>
<dbReference type="Proteomes" id="UP000727407">
    <property type="component" value="Unassembled WGS sequence"/>
</dbReference>
<comment type="similarity">
    <text evidence="2">Belongs to the NIPA family.</text>
</comment>
<dbReference type="GO" id="GO:0015095">
    <property type="term" value="F:magnesium ion transmembrane transporter activity"/>
    <property type="evidence" value="ECO:0007669"/>
    <property type="project" value="InterPro"/>
</dbReference>
<evidence type="ECO:0000256" key="5">
    <source>
        <dbReference type="ARBA" id="ARBA00023136"/>
    </source>
</evidence>
<accession>A0A8J4TT49</accession>
<feature type="transmembrane region" description="Helical" evidence="6">
    <location>
        <begin position="61"/>
        <end position="81"/>
    </location>
</feature>
<keyword evidence="4 6" id="KW-1133">Transmembrane helix</keyword>
<comment type="caution">
    <text evidence="7">The sequence shown here is derived from an EMBL/GenBank/DDBJ whole genome shotgun (WGS) entry which is preliminary data.</text>
</comment>
<feature type="transmembrane region" description="Helical" evidence="6">
    <location>
        <begin position="161"/>
        <end position="181"/>
    </location>
</feature>
<dbReference type="Gene3D" id="1.10.3730.20">
    <property type="match status" value="1"/>
</dbReference>
<evidence type="ECO:0000256" key="6">
    <source>
        <dbReference type="SAM" id="Phobius"/>
    </source>
</evidence>
<evidence type="ECO:0000256" key="3">
    <source>
        <dbReference type="ARBA" id="ARBA00022692"/>
    </source>
</evidence>
<protein>
    <submittedName>
        <fullName evidence="7">Magnesium transporter NIPA2-like</fullName>
    </submittedName>
</protein>
<evidence type="ECO:0000256" key="2">
    <source>
        <dbReference type="ARBA" id="ARBA00007230"/>
    </source>
</evidence>
<dbReference type="AlphaFoldDB" id="A0A8J4TT49"/>
<keyword evidence="8" id="KW-1185">Reference proteome</keyword>
<dbReference type="SUPFAM" id="SSF103481">
    <property type="entry name" value="Multidrug resistance efflux transporter EmrE"/>
    <property type="match status" value="1"/>
</dbReference>
<proteinExistence type="inferred from homology"/>
<reference evidence="7" key="1">
    <citation type="submission" date="2020-07" db="EMBL/GenBank/DDBJ databases">
        <title>Clarias magur genome sequencing, assembly and annotation.</title>
        <authorList>
            <person name="Kushwaha B."/>
            <person name="Kumar R."/>
            <person name="Das P."/>
            <person name="Joshi C.G."/>
            <person name="Kumar D."/>
            <person name="Nagpure N.S."/>
            <person name="Pandey M."/>
            <person name="Agarwal S."/>
            <person name="Srivastava S."/>
            <person name="Singh M."/>
            <person name="Sahoo L."/>
            <person name="Jayasankar P."/>
            <person name="Meher P.K."/>
            <person name="Koringa P.G."/>
            <person name="Iquebal M.A."/>
            <person name="Das S.P."/>
            <person name="Bit A."/>
            <person name="Patnaik S."/>
            <person name="Patel N."/>
            <person name="Shah T.M."/>
            <person name="Hinsu A."/>
            <person name="Jena J.K."/>
        </authorList>
    </citation>
    <scope>NUCLEOTIDE SEQUENCE</scope>
    <source>
        <strain evidence="7">CIFAMagur01</strain>
        <tissue evidence="7">Testis</tissue>
    </source>
</reference>
<dbReference type="EMBL" id="QNUK01000263">
    <property type="protein sequence ID" value="KAF5896794.1"/>
    <property type="molecule type" value="Genomic_DNA"/>
</dbReference>
<dbReference type="InterPro" id="IPR037185">
    <property type="entry name" value="EmrE-like"/>
</dbReference>
<evidence type="ECO:0000313" key="8">
    <source>
        <dbReference type="Proteomes" id="UP000727407"/>
    </source>
</evidence>
<dbReference type="PROSITE" id="PS51257">
    <property type="entry name" value="PROKAR_LIPOPROTEIN"/>
    <property type="match status" value="1"/>
</dbReference>
<feature type="non-terminal residue" evidence="7">
    <location>
        <position position="1"/>
    </location>
</feature>
<dbReference type="InterPro" id="IPR008521">
    <property type="entry name" value="Mg_trans_NIPA"/>
</dbReference>
<organism evidence="7 8">
    <name type="scientific">Clarias magur</name>
    <name type="common">Asian catfish</name>
    <name type="synonym">Macropteronotus magur</name>
    <dbReference type="NCBI Taxonomy" id="1594786"/>
    <lineage>
        <taxon>Eukaryota</taxon>
        <taxon>Metazoa</taxon>
        <taxon>Chordata</taxon>
        <taxon>Craniata</taxon>
        <taxon>Vertebrata</taxon>
        <taxon>Euteleostomi</taxon>
        <taxon>Actinopterygii</taxon>
        <taxon>Neopterygii</taxon>
        <taxon>Teleostei</taxon>
        <taxon>Ostariophysi</taxon>
        <taxon>Siluriformes</taxon>
        <taxon>Clariidae</taxon>
        <taxon>Clarias</taxon>
    </lineage>
</organism>
<sequence length="200" mass="21256">MLVIRLTSDSEENGTVITLVCPSSTSGCVIDSEKANNWTLSSEYNSTTAVLSSDKWSKCDFWIGLTLAVLSAFLIGGSVILKKKALLRLAANGETRAGEGGHGYLKDWLWWGGLLTMGGGEAANFAAYMFAPATVVTPLGALSVLFSAMLSSHLFGETMNLIGKLGCMLSLLGSTIMVIHAPEEEAVTTLEEMTDKLLDP</sequence>
<comment type="subcellular location">
    <subcellularLocation>
        <location evidence="1">Membrane</location>
        <topology evidence="1">Multi-pass membrane protein</topology>
    </subcellularLocation>
</comment>
<dbReference type="PANTHER" id="PTHR12570">
    <property type="match status" value="1"/>
</dbReference>
<dbReference type="PANTHER" id="PTHR12570:SF7">
    <property type="entry name" value="MAGNESIUM TRANSPORTER NIPA4"/>
    <property type="match status" value="1"/>
</dbReference>
<evidence type="ECO:0000256" key="1">
    <source>
        <dbReference type="ARBA" id="ARBA00004141"/>
    </source>
</evidence>
<dbReference type="Pfam" id="PF05653">
    <property type="entry name" value="Mg_trans_NIPA"/>
    <property type="match status" value="1"/>
</dbReference>
<name>A0A8J4TT49_CLAMG</name>
<feature type="transmembrane region" description="Helical" evidence="6">
    <location>
        <begin position="125"/>
        <end position="149"/>
    </location>
</feature>
<gene>
    <name evidence="7" type="primary">nipal4</name>
    <name evidence="7" type="ORF">DAT39_013506</name>
</gene>